<sequence>MDDATETPPDALSDPHAAVRRRAVLADSVPPGAVAAALRDPVWCVREAAALAAGRFAGSDWAVLAALVAMTLHDPSPHVRLAAAGTAGPHVRPERDYGGAVAHRFERQRARAARALGYVAPEFAEGAVRLLARTTADSHPKVRLASLRALARIEPAAVLPLVPVVVRRCAETDPRVAAAAREVWLRVSAAPGAEPLCPLSAYPGTDDLAGVRGTLERLPADHPLRCAWDALPPVRDEGLTAHRFAKHLAAVCAHVLNGVRTS</sequence>
<protein>
    <recommendedName>
        <fullName evidence="3">HEAT repeat domain-containing protein</fullName>
    </recommendedName>
</protein>
<name>A0ABU5ETM0_9BACT</name>
<keyword evidence="2" id="KW-1185">Reference proteome</keyword>
<dbReference type="RefSeq" id="WP_320685421.1">
    <property type="nucleotide sequence ID" value="NZ_JAXBLV010000034.1"/>
</dbReference>
<reference evidence="2" key="1">
    <citation type="journal article" date="2023" name="Mar. Drugs">
        <title>Gemmata algarum, a Novel Planctomycete Isolated from an Algal Mat, Displays Antimicrobial Activity.</title>
        <authorList>
            <person name="Kumar G."/>
            <person name="Kallscheuer N."/>
            <person name="Kashif M."/>
            <person name="Ahamad S."/>
            <person name="Jagadeeshwari U."/>
            <person name="Pannikurungottu S."/>
            <person name="Haufschild T."/>
            <person name="Kabuu M."/>
            <person name="Sasikala C."/>
            <person name="Jogler C."/>
            <person name="Ramana C."/>
        </authorList>
    </citation>
    <scope>NUCLEOTIDE SEQUENCE [LARGE SCALE GENOMIC DNA]</scope>
    <source>
        <strain evidence="2">JC673</strain>
    </source>
</reference>
<dbReference type="EMBL" id="JAXBLV010000034">
    <property type="protein sequence ID" value="MDY3558515.1"/>
    <property type="molecule type" value="Genomic_DNA"/>
</dbReference>
<dbReference type="SUPFAM" id="SSF48371">
    <property type="entry name" value="ARM repeat"/>
    <property type="match status" value="1"/>
</dbReference>
<dbReference type="Gene3D" id="1.25.10.10">
    <property type="entry name" value="Leucine-rich Repeat Variant"/>
    <property type="match status" value="2"/>
</dbReference>
<gene>
    <name evidence="1" type="ORF">R5W23_005633</name>
</gene>
<organism evidence="1 2">
    <name type="scientific">Gemmata algarum</name>
    <dbReference type="NCBI Taxonomy" id="2975278"/>
    <lineage>
        <taxon>Bacteria</taxon>
        <taxon>Pseudomonadati</taxon>
        <taxon>Planctomycetota</taxon>
        <taxon>Planctomycetia</taxon>
        <taxon>Gemmatales</taxon>
        <taxon>Gemmataceae</taxon>
        <taxon>Gemmata</taxon>
    </lineage>
</organism>
<proteinExistence type="predicted"/>
<accession>A0ABU5ETM0</accession>
<evidence type="ECO:0000313" key="2">
    <source>
        <dbReference type="Proteomes" id="UP001272242"/>
    </source>
</evidence>
<evidence type="ECO:0000313" key="1">
    <source>
        <dbReference type="EMBL" id="MDY3558515.1"/>
    </source>
</evidence>
<comment type="caution">
    <text evidence="1">The sequence shown here is derived from an EMBL/GenBank/DDBJ whole genome shotgun (WGS) entry which is preliminary data.</text>
</comment>
<dbReference type="InterPro" id="IPR011989">
    <property type="entry name" value="ARM-like"/>
</dbReference>
<dbReference type="InterPro" id="IPR016024">
    <property type="entry name" value="ARM-type_fold"/>
</dbReference>
<evidence type="ECO:0008006" key="3">
    <source>
        <dbReference type="Google" id="ProtNLM"/>
    </source>
</evidence>
<dbReference type="Proteomes" id="UP001272242">
    <property type="component" value="Unassembled WGS sequence"/>
</dbReference>